<feature type="region of interest" description="Disordered" evidence="2">
    <location>
        <begin position="1"/>
        <end position="42"/>
    </location>
</feature>
<keyword evidence="1" id="KW-0175">Coiled coil</keyword>
<evidence type="ECO:0000313" key="3">
    <source>
        <dbReference type="EMBL" id="KAK4542670.1"/>
    </source>
</evidence>
<reference evidence="3 4" key="1">
    <citation type="submission" date="2021-11" db="EMBL/GenBank/DDBJ databases">
        <title>Black yeast isolated from Biological Soil Crust.</title>
        <authorList>
            <person name="Kurbessoian T."/>
        </authorList>
    </citation>
    <scope>NUCLEOTIDE SEQUENCE [LARGE SCALE GENOMIC DNA]</scope>
    <source>
        <strain evidence="3 4">CCFEE 5522</strain>
    </source>
</reference>
<organism evidence="3 4">
    <name type="scientific">Oleoguttula mirabilis</name>
    <dbReference type="NCBI Taxonomy" id="1507867"/>
    <lineage>
        <taxon>Eukaryota</taxon>
        <taxon>Fungi</taxon>
        <taxon>Dikarya</taxon>
        <taxon>Ascomycota</taxon>
        <taxon>Pezizomycotina</taxon>
        <taxon>Dothideomycetes</taxon>
        <taxon>Dothideomycetidae</taxon>
        <taxon>Mycosphaerellales</taxon>
        <taxon>Teratosphaeriaceae</taxon>
        <taxon>Oleoguttula</taxon>
    </lineage>
</organism>
<evidence type="ECO:0000256" key="2">
    <source>
        <dbReference type="SAM" id="MobiDB-lite"/>
    </source>
</evidence>
<proteinExistence type="predicted"/>
<dbReference type="AlphaFoldDB" id="A0AAV9JCY3"/>
<evidence type="ECO:0000256" key="1">
    <source>
        <dbReference type="SAM" id="Coils"/>
    </source>
</evidence>
<accession>A0AAV9JCY3</accession>
<feature type="coiled-coil region" evidence="1">
    <location>
        <begin position="260"/>
        <end position="287"/>
    </location>
</feature>
<dbReference type="EMBL" id="JAVFHQ010000039">
    <property type="protein sequence ID" value="KAK4542670.1"/>
    <property type="molecule type" value="Genomic_DNA"/>
</dbReference>
<sequence length="304" mass="34305">MATRRLADNTPPGTPPASKLLRSSTEPKPSSLNPAESANMSALGNDSLMTDAKEAVVQAGEYAQKLSSIIESLIQKIERENLQHMGRTILHAEEVTKLNEQNAILQQDLAESRVLQTEAVDNSSAHLVTLASREEEFARMRARVAVLEDEAKIFGSRQGFEAKMRQLKVENGKKIQHVKTAYAEKLHASVIIRNQKVAEFQGKLNQAVAAKEEERKTQVGELKQIQKSMASELRDEHKMMMKVKEEKWKEVQKAKEVLWKNDTAELRARHREQLAKLRANVKMVEAAQKVVQLNAEKPRTGRTW</sequence>
<gene>
    <name evidence="3" type="ORF">LTR36_006242</name>
</gene>
<name>A0AAV9JCY3_9PEZI</name>
<dbReference type="Proteomes" id="UP001324427">
    <property type="component" value="Unassembled WGS sequence"/>
</dbReference>
<evidence type="ECO:0000313" key="4">
    <source>
        <dbReference type="Proteomes" id="UP001324427"/>
    </source>
</evidence>
<protein>
    <submittedName>
        <fullName evidence="3">Uncharacterized protein</fullName>
    </submittedName>
</protein>
<comment type="caution">
    <text evidence="3">The sequence shown here is derived from an EMBL/GenBank/DDBJ whole genome shotgun (WGS) entry which is preliminary data.</text>
</comment>
<keyword evidence="4" id="KW-1185">Reference proteome</keyword>
<feature type="compositionally biased region" description="Polar residues" evidence="2">
    <location>
        <begin position="21"/>
        <end position="42"/>
    </location>
</feature>